<evidence type="ECO:0000313" key="2">
    <source>
        <dbReference type="Proteomes" id="UP000293142"/>
    </source>
</evidence>
<dbReference type="InterPro" id="IPR014199">
    <property type="entry name" value="Spore_YtxC"/>
</dbReference>
<dbReference type="OrthoDB" id="2986513at2"/>
<sequence>MKLFTITLMNSAEETAEQLLKSIEQCIVHLHINLDSVQLDKVNLKGCTQITVLGVLPLFQLGGRTDDIYRKAAECVAEMIVKEQELSLMEGLISSKYGFDQAEEQTAIMAYCRQMLQGDQSAIGFDKSTIPRRIMKLTDALHRYLQEYTDLNVQGFIRFRLPDYIDELREVVEYAIDEYLMDKQYQEFISLLKYFVYIQEAKIPVAHLIHNGGNEFTLLNDELEPIDTEHVEGTVTVEMIEKDINFENMIVSTLITVSPQKIMIHTREPEVQVISTIMQIFEDRTEICGYCKLCKSLLGEPKAISGALQLGEQS</sequence>
<keyword evidence="2" id="KW-1185">Reference proteome</keyword>
<dbReference type="EMBL" id="SIRE01000034">
    <property type="protein sequence ID" value="TBL70047.1"/>
    <property type="molecule type" value="Genomic_DNA"/>
</dbReference>
<proteinExistence type="predicted"/>
<accession>A0A4Q9DEH4</accession>
<organism evidence="1 2">
    <name type="scientific">Paenibacillus thalictri</name>
    <dbReference type="NCBI Taxonomy" id="2527873"/>
    <lineage>
        <taxon>Bacteria</taxon>
        <taxon>Bacillati</taxon>
        <taxon>Bacillota</taxon>
        <taxon>Bacilli</taxon>
        <taxon>Bacillales</taxon>
        <taxon>Paenibacillaceae</taxon>
        <taxon>Paenibacillus</taxon>
    </lineage>
</organism>
<protein>
    <submittedName>
        <fullName evidence="1">Putative sporulation protein YtxC</fullName>
    </submittedName>
</protein>
<dbReference type="AlphaFoldDB" id="A0A4Q9DEH4"/>
<dbReference type="Proteomes" id="UP000293142">
    <property type="component" value="Unassembled WGS sequence"/>
</dbReference>
<evidence type="ECO:0000313" key="1">
    <source>
        <dbReference type="EMBL" id="TBL70047.1"/>
    </source>
</evidence>
<dbReference type="RefSeq" id="WP_131018072.1">
    <property type="nucleotide sequence ID" value="NZ_SIRE01000034.1"/>
</dbReference>
<name>A0A4Q9DEH4_9BACL</name>
<gene>
    <name evidence="1" type="ORF">EYB31_34100</name>
</gene>
<comment type="caution">
    <text evidence="1">The sequence shown here is derived from an EMBL/GenBank/DDBJ whole genome shotgun (WGS) entry which is preliminary data.</text>
</comment>
<reference evidence="1 2" key="1">
    <citation type="submission" date="2019-02" db="EMBL/GenBank/DDBJ databases">
        <title>Paenibacillus sp. nov., isolated from surface-sterilized tissue of Thalictrum simplex L.</title>
        <authorList>
            <person name="Tuo L."/>
        </authorList>
    </citation>
    <scope>NUCLEOTIDE SEQUENCE [LARGE SCALE GENOMIC DNA]</scope>
    <source>
        <strain evidence="1 2">N2SHLJ1</strain>
    </source>
</reference>
<dbReference type="Pfam" id="PF08812">
    <property type="entry name" value="YtxC"/>
    <property type="match status" value="1"/>
</dbReference>